<protein>
    <submittedName>
        <fullName evidence="2">Sulfatase</fullName>
    </submittedName>
</protein>
<keyword evidence="3" id="KW-1185">Reference proteome</keyword>
<dbReference type="PANTHER" id="PTHR43751:SF3">
    <property type="entry name" value="SULFATASE N-TERMINAL DOMAIN-CONTAINING PROTEIN"/>
    <property type="match status" value="1"/>
</dbReference>
<dbReference type="STRING" id="1227488.C477_09089"/>
<evidence type="ECO:0000313" key="3">
    <source>
        <dbReference type="Proteomes" id="UP000011657"/>
    </source>
</evidence>
<evidence type="ECO:0000313" key="2">
    <source>
        <dbReference type="EMBL" id="ELZ19144.1"/>
    </source>
</evidence>
<dbReference type="eggNOG" id="arCOG02785">
    <property type="taxonomic scope" value="Archaea"/>
</dbReference>
<feature type="domain" description="Sulfatase N-terminal" evidence="1">
    <location>
        <begin position="78"/>
        <end position="240"/>
    </location>
</feature>
<dbReference type="Proteomes" id="UP000011657">
    <property type="component" value="Unassembled WGS sequence"/>
</dbReference>
<dbReference type="AlphaFoldDB" id="M0CB58"/>
<dbReference type="Pfam" id="PF00884">
    <property type="entry name" value="Sulfatase"/>
    <property type="match status" value="1"/>
</dbReference>
<dbReference type="InterPro" id="IPR052701">
    <property type="entry name" value="GAG_Ulvan_Degrading_Sulfatases"/>
</dbReference>
<proteinExistence type="predicted"/>
<dbReference type="InterPro" id="IPR017850">
    <property type="entry name" value="Alkaline_phosphatase_core_sf"/>
</dbReference>
<organism evidence="2 3">
    <name type="scientific">Haloterrigena salina JCM 13891</name>
    <dbReference type="NCBI Taxonomy" id="1227488"/>
    <lineage>
        <taxon>Archaea</taxon>
        <taxon>Methanobacteriati</taxon>
        <taxon>Methanobacteriota</taxon>
        <taxon>Stenosarchaea group</taxon>
        <taxon>Halobacteria</taxon>
        <taxon>Halobacteriales</taxon>
        <taxon>Natrialbaceae</taxon>
        <taxon>Haloterrigena</taxon>
    </lineage>
</organism>
<evidence type="ECO:0000259" key="1">
    <source>
        <dbReference type="Pfam" id="PF00884"/>
    </source>
</evidence>
<reference evidence="2 3" key="1">
    <citation type="journal article" date="2014" name="PLoS Genet.">
        <title>Phylogenetically driven sequencing of extremely halophilic archaea reveals strategies for static and dynamic osmo-response.</title>
        <authorList>
            <person name="Becker E.A."/>
            <person name="Seitzer P.M."/>
            <person name="Tritt A."/>
            <person name="Larsen D."/>
            <person name="Krusor M."/>
            <person name="Yao A.I."/>
            <person name="Wu D."/>
            <person name="Madern D."/>
            <person name="Eisen J.A."/>
            <person name="Darling A.E."/>
            <person name="Facciotti M.T."/>
        </authorList>
    </citation>
    <scope>NUCLEOTIDE SEQUENCE [LARGE SCALE GENOMIC DNA]</scope>
    <source>
        <strain evidence="2 3">JCM 13891</strain>
    </source>
</reference>
<dbReference type="SUPFAM" id="SSF53649">
    <property type="entry name" value="Alkaline phosphatase-like"/>
    <property type="match status" value="1"/>
</dbReference>
<dbReference type="PANTHER" id="PTHR43751">
    <property type="entry name" value="SULFATASE"/>
    <property type="match status" value="1"/>
</dbReference>
<dbReference type="Gene3D" id="3.40.720.10">
    <property type="entry name" value="Alkaline Phosphatase, subunit A"/>
    <property type="match status" value="1"/>
</dbReference>
<comment type="caution">
    <text evidence="2">The sequence shown here is derived from an EMBL/GenBank/DDBJ whole genome shotgun (WGS) entry which is preliminary data.</text>
</comment>
<name>M0CB58_9EURY</name>
<sequence length="365" mass="41729">MRRALFEDAFDPARYIKTREHEQGIQKIAELAGELSSPLRDLPKNVLNALYYKYRTTWGTGDGSDSHDPTQDDGATETISEFKQWVPDDEPFFACLNFMEAHTPFRYRDRFLPEWASMEDVRALSQDRETYFRGEATLDDRQKELLQSLYDAEIRYLDEQLQSLWTYLRDNDMWEDTLLVVTSDHGENLGEDGYIFHHSNLLGEHLVHVPLLVKYPDNKHAGATVEETVSLTNLYDTVVNAGEESTGRLNPLEPGMVTDLVRSEFVCLDPQHSTEEYVEPYRRLDVPSRAVYEGGTKYVLFGDGRAYTFEGSDDYGSLLDIEPGPLEKVPAHVRSFANLDVDLDSGEGIEVSDSVESRLEELGYR</sequence>
<dbReference type="EMBL" id="AOIS01000031">
    <property type="protein sequence ID" value="ELZ19144.1"/>
    <property type="molecule type" value="Genomic_DNA"/>
</dbReference>
<dbReference type="PATRIC" id="fig|1227488.3.peg.1793"/>
<dbReference type="InterPro" id="IPR000917">
    <property type="entry name" value="Sulfatase_N"/>
</dbReference>
<accession>M0CB58</accession>
<gene>
    <name evidence="2" type="ORF">C477_09089</name>
</gene>